<protein>
    <recommendedName>
        <fullName evidence="3">SMI1/KNR4 family protein</fullName>
    </recommendedName>
</protein>
<evidence type="ECO:0000313" key="1">
    <source>
        <dbReference type="EMBL" id="GAA1266232.1"/>
    </source>
</evidence>
<evidence type="ECO:0000313" key="2">
    <source>
        <dbReference type="Proteomes" id="UP001500037"/>
    </source>
</evidence>
<sequence>MGGLMRASFLDLVFEVLGRAQELRTPPGAWSQAEGTAGTELPDDLKAITVAYAPVCLNHHLTLYHPSTSAFNLADHLKGELEQLNALDWFAEEGPAYHGSAPRFGGPHGLLPIAVTDRRESLFIRRTESGEWICVTLSAFGGAFREFPMGFAEWLYRYLEGEEMFGPGTDVYYPGPVRIEELPQYRGDDVRDRWGPPRAPKQA</sequence>
<dbReference type="Proteomes" id="UP001500037">
    <property type="component" value="Unassembled WGS sequence"/>
</dbReference>
<accession>A0ABN1X198</accession>
<dbReference type="EMBL" id="BAAALF010000175">
    <property type="protein sequence ID" value="GAA1266232.1"/>
    <property type="molecule type" value="Genomic_DNA"/>
</dbReference>
<evidence type="ECO:0008006" key="3">
    <source>
        <dbReference type="Google" id="ProtNLM"/>
    </source>
</evidence>
<keyword evidence="2" id="KW-1185">Reference proteome</keyword>
<gene>
    <name evidence="1" type="ORF">GCM10009665_64090</name>
</gene>
<proteinExistence type="predicted"/>
<comment type="caution">
    <text evidence="1">The sequence shown here is derived from an EMBL/GenBank/DDBJ whole genome shotgun (WGS) entry which is preliminary data.</text>
</comment>
<name>A0ABN1X198_9ACTN</name>
<organism evidence="1 2">
    <name type="scientific">Kitasatospora nipponensis</name>
    <dbReference type="NCBI Taxonomy" id="258049"/>
    <lineage>
        <taxon>Bacteria</taxon>
        <taxon>Bacillati</taxon>
        <taxon>Actinomycetota</taxon>
        <taxon>Actinomycetes</taxon>
        <taxon>Kitasatosporales</taxon>
        <taxon>Streptomycetaceae</taxon>
        <taxon>Kitasatospora</taxon>
    </lineage>
</organism>
<reference evidence="1 2" key="1">
    <citation type="journal article" date="2019" name="Int. J. Syst. Evol. Microbiol.">
        <title>The Global Catalogue of Microorganisms (GCM) 10K type strain sequencing project: providing services to taxonomists for standard genome sequencing and annotation.</title>
        <authorList>
            <consortium name="The Broad Institute Genomics Platform"/>
            <consortium name="The Broad Institute Genome Sequencing Center for Infectious Disease"/>
            <person name="Wu L."/>
            <person name="Ma J."/>
        </authorList>
    </citation>
    <scope>NUCLEOTIDE SEQUENCE [LARGE SCALE GENOMIC DNA]</scope>
    <source>
        <strain evidence="1 2">JCM 13004</strain>
    </source>
</reference>